<dbReference type="Pfam" id="PF04350">
    <property type="entry name" value="PilO"/>
    <property type="match status" value="1"/>
</dbReference>
<dbReference type="EMBL" id="MHLN01000036">
    <property type="protein sequence ID" value="OGZ10595.1"/>
    <property type="molecule type" value="Genomic_DNA"/>
</dbReference>
<reference evidence="2 3" key="1">
    <citation type="journal article" date="2016" name="Nat. Commun.">
        <title>Thousands of microbial genomes shed light on interconnected biogeochemical processes in an aquifer system.</title>
        <authorList>
            <person name="Anantharaman K."/>
            <person name="Brown C.T."/>
            <person name="Hug L.A."/>
            <person name="Sharon I."/>
            <person name="Castelle C.J."/>
            <person name="Probst A.J."/>
            <person name="Thomas B.C."/>
            <person name="Singh A."/>
            <person name="Wilkins M.J."/>
            <person name="Karaoz U."/>
            <person name="Brodie E.L."/>
            <person name="Williams K.H."/>
            <person name="Hubbard S.S."/>
            <person name="Banfield J.F."/>
        </authorList>
    </citation>
    <scope>NUCLEOTIDE SEQUENCE [LARGE SCALE GENOMIC DNA]</scope>
</reference>
<dbReference type="GO" id="GO:0043683">
    <property type="term" value="P:type IV pilus assembly"/>
    <property type="evidence" value="ECO:0007669"/>
    <property type="project" value="InterPro"/>
</dbReference>
<feature type="transmembrane region" description="Helical" evidence="1">
    <location>
        <begin position="6"/>
        <end position="26"/>
    </location>
</feature>
<dbReference type="InterPro" id="IPR014717">
    <property type="entry name" value="Transl_elong_EF1B/ribsomal_bS6"/>
</dbReference>
<evidence type="ECO:0008006" key="4">
    <source>
        <dbReference type="Google" id="ProtNLM"/>
    </source>
</evidence>
<sequence length="178" mass="19985">MTKYLISIVLIAVSAGVFYLFIDPLYEESKALKLKIATLDETFNNSKRIQEVRDQLFGKFNAIPESDLARLRKSLPDNVDNVKLILELDRIASLHGVDIKKIDVRDESGAEEALGPSGRGYGTIEIGLTVTGSYAAFRGFLTDLEQSLRLADITSLNFRAAGFDFDQYNLVLRTYWLQ</sequence>
<evidence type="ECO:0000313" key="2">
    <source>
        <dbReference type="EMBL" id="OGZ10595.1"/>
    </source>
</evidence>
<keyword evidence="1" id="KW-1133">Transmembrane helix</keyword>
<dbReference type="Gene3D" id="3.30.70.60">
    <property type="match status" value="1"/>
</dbReference>
<keyword evidence="1" id="KW-0472">Membrane</keyword>
<organism evidence="2 3">
    <name type="scientific">Candidatus Lloydbacteria bacterium RIFCSPHIGHO2_02_FULL_51_22</name>
    <dbReference type="NCBI Taxonomy" id="1798663"/>
    <lineage>
        <taxon>Bacteria</taxon>
        <taxon>Candidatus Lloydiibacteriota</taxon>
    </lineage>
</organism>
<dbReference type="InterPro" id="IPR007445">
    <property type="entry name" value="PilO"/>
</dbReference>
<comment type="caution">
    <text evidence="2">The sequence shown here is derived from an EMBL/GenBank/DDBJ whole genome shotgun (WGS) entry which is preliminary data.</text>
</comment>
<dbReference type="GO" id="GO:0043107">
    <property type="term" value="P:type IV pilus-dependent motility"/>
    <property type="evidence" value="ECO:0007669"/>
    <property type="project" value="InterPro"/>
</dbReference>
<name>A0A1G2DAE9_9BACT</name>
<proteinExistence type="predicted"/>
<keyword evidence="1" id="KW-0812">Transmembrane</keyword>
<accession>A0A1G2DAE9</accession>
<evidence type="ECO:0000256" key="1">
    <source>
        <dbReference type="SAM" id="Phobius"/>
    </source>
</evidence>
<dbReference type="Proteomes" id="UP000178099">
    <property type="component" value="Unassembled WGS sequence"/>
</dbReference>
<dbReference type="AlphaFoldDB" id="A0A1G2DAE9"/>
<evidence type="ECO:0000313" key="3">
    <source>
        <dbReference type="Proteomes" id="UP000178099"/>
    </source>
</evidence>
<protein>
    <recommendedName>
        <fullName evidence="4">Pilus assembly protein PilO</fullName>
    </recommendedName>
</protein>
<gene>
    <name evidence="2" type="ORF">A3D67_01935</name>
</gene>